<dbReference type="AlphaFoldDB" id="A0A1I5E5P4"/>
<accession>A0A1I5E5P4</accession>
<dbReference type="Proteomes" id="UP000199137">
    <property type="component" value="Unassembled WGS sequence"/>
</dbReference>
<evidence type="ECO:0000313" key="2">
    <source>
        <dbReference type="Proteomes" id="UP000199137"/>
    </source>
</evidence>
<dbReference type="EMBL" id="FOWC01000001">
    <property type="protein sequence ID" value="SFO06859.1"/>
    <property type="molecule type" value="Genomic_DNA"/>
</dbReference>
<sequence length="84" mass="8994">MIDRKSWNPTACLTTLVFVGGGVTSEITVERVPHADLATIEQTIKLSDQARATLGLLRRAVYHDAAGKHCLLAARHTATGKVIG</sequence>
<organism evidence="1 2">
    <name type="scientific">Amycolatopsis rubida</name>
    <dbReference type="NCBI Taxonomy" id="112413"/>
    <lineage>
        <taxon>Bacteria</taxon>
        <taxon>Bacillati</taxon>
        <taxon>Actinomycetota</taxon>
        <taxon>Actinomycetes</taxon>
        <taxon>Pseudonocardiales</taxon>
        <taxon>Pseudonocardiaceae</taxon>
        <taxon>Amycolatopsis</taxon>
    </lineage>
</organism>
<name>A0A1I5E5P4_9PSEU</name>
<protein>
    <submittedName>
        <fullName evidence="1">Uncharacterized protein</fullName>
    </submittedName>
</protein>
<evidence type="ECO:0000313" key="1">
    <source>
        <dbReference type="EMBL" id="SFO06859.1"/>
    </source>
</evidence>
<proteinExistence type="predicted"/>
<reference evidence="1 2" key="1">
    <citation type="submission" date="2016-10" db="EMBL/GenBank/DDBJ databases">
        <authorList>
            <person name="de Groot N.N."/>
        </authorList>
    </citation>
    <scope>NUCLEOTIDE SEQUENCE [LARGE SCALE GENOMIC DNA]</scope>
    <source>
        <strain evidence="1 2">DSM 44637</strain>
    </source>
</reference>
<gene>
    <name evidence="1" type="ORF">SAMN05421854_101512</name>
</gene>